<dbReference type="Gene3D" id="3.30.420.40">
    <property type="match status" value="1"/>
</dbReference>
<evidence type="ECO:0000313" key="2">
    <source>
        <dbReference type="EMBL" id="WJW68116.1"/>
    </source>
</evidence>
<proteinExistence type="predicted"/>
<dbReference type="SUPFAM" id="SSF53067">
    <property type="entry name" value="Actin-like ATPase domain"/>
    <property type="match status" value="1"/>
</dbReference>
<name>A0A8T7M7T2_9CHLR</name>
<accession>A0A8T7M7T2</accession>
<evidence type="ECO:0000313" key="1">
    <source>
        <dbReference type="EMBL" id="NWJ48179.1"/>
    </source>
</evidence>
<evidence type="ECO:0000313" key="3">
    <source>
        <dbReference type="Proteomes" id="UP000521676"/>
    </source>
</evidence>
<dbReference type="InterPro" id="IPR043129">
    <property type="entry name" value="ATPase_NBD"/>
</dbReference>
<evidence type="ECO:0000313" key="4">
    <source>
        <dbReference type="Proteomes" id="UP001431572"/>
    </source>
</evidence>
<dbReference type="EMBL" id="JACATZ010000003">
    <property type="protein sequence ID" value="NWJ48179.1"/>
    <property type="molecule type" value="Genomic_DNA"/>
</dbReference>
<keyword evidence="4" id="KW-1185">Reference proteome</keyword>
<protein>
    <submittedName>
        <fullName evidence="1">Uncharacterized protein</fullName>
    </submittedName>
</protein>
<sequence length="105" mass="11748">MDRNNMLLYITRETTESPPVFAVDVSNSSVRASLYNSHANSFLNQEARSLYQLNTTPDGGIKTNPDTLLKSVFIVTYQVLEKARKLSARIGAVALDTFWHSIRGN</sequence>
<reference evidence="2" key="2">
    <citation type="journal article" date="2024" name="Nature">
        <title>Anoxygenic phototroph of the Chloroflexota uses a type I reaction centre.</title>
        <authorList>
            <person name="Tsuji J.M."/>
            <person name="Shaw N.A."/>
            <person name="Nagashima S."/>
            <person name="Venkiteswaran J.J."/>
            <person name="Schiff S.L."/>
            <person name="Watanabe T."/>
            <person name="Fukui M."/>
            <person name="Hanada S."/>
            <person name="Tank M."/>
            <person name="Neufeld J.D."/>
        </authorList>
    </citation>
    <scope>NUCLEOTIDE SEQUENCE</scope>
    <source>
        <strain evidence="2">L227-S17</strain>
    </source>
</reference>
<organism evidence="1 3">
    <name type="scientific">Candidatus Chlorohelix allophototropha</name>
    <dbReference type="NCBI Taxonomy" id="3003348"/>
    <lineage>
        <taxon>Bacteria</taxon>
        <taxon>Bacillati</taxon>
        <taxon>Chloroflexota</taxon>
        <taxon>Chloroflexia</taxon>
        <taxon>Candidatus Chloroheliales</taxon>
        <taxon>Candidatus Chloroheliaceae</taxon>
        <taxon>Candidatus Chlorohelix</taxon>
    </lineage>
</organism>
<dbReference type="RefSeq" id="WP_341470020.1">
    <property type="nucleotide sequence ID" value="NZ_CP128400.1"/>
</dbReference>
<dbReference type="Proteomes" id="UP000521676">
    <property type="component" value="Unassembled WGS sequence"/>
</dbReference>
<reference evidence="1 3" key="1">
    <citation type="submission" date="2020-06" db="EMBL/GenBank/DDBJ databases">
        <title>Anoxygenic phototrophic Chloroflexota member uses a Type I reaction center.</title>
        <authorList>
            <person name="Tsuji J.M."/>
            <person name="Shaw N.A."/>
            <person name="Nagashima S."/>
            <person name="Venkiteswaran J."/>
            <person name="Schiff S.L."/>
            <person name="Hanada S."/>
            <person name="Tank M."/>
            <person name="Neufeld J.D."/>
        </authorList>
    </citation>
    <scope>NUCLEOTIDE SEQUENCE [LARGE SCALE GENOMIC DNA]</scope>
    <source>
        <strain evidence="1">L227-S17</strain>
    </source>
</reference>
<dbReference type="AlphaFoldDB" id="A0A8T7M7T2"/>
<gene>
    <name evidence="1" type="ORF">HXX08_20180</name>
    <name evidence="2" type="ORF">OZ401_003719</name>
</gene>
<dbReference type="Proteomes" id="UP001431572">
    <property type="component" value="Chromosome 2"/>
</dbReference>
<dbReference type="EMBL" id="CP128400">
    <property type="protein sequence ID" value="WJW68116.1"/>
    <property type="molecule type" value="Genomic_DNA"/>
</dbReference>